<evidence type="ECO:0000313" key="1">
    <source>
        <dbReference type="EnsemblPlants" id="AET1Gv20113500.13"/>
    </source>
</evidence>
<name>A0A452XQK6_AEGTS</name>
<reference evidence="2" key="2">
    <citation type="journal article" date="2017" name="Nat. Plants">
        <title>The Aegilops tauschii genome reveals multiple impacts of transposons.</title>
        <authorList>
            <person name="Zhao G."/>
            <person name="Zou C."/>
            <person name="Li K."/>
            <person name="Wang K."/>
            <person name="Li T."/>
            <person name="Gao L."/>
            <person name="Zhang X."/>
            <person name="Wang H."/>
            <person name="Yang Z."/>
            <person name="Liu X."/>
            <person name="Jiang W."/>
            <person name="Mao L."/>
            <person name="Kong X."/>
            <person name="Jiao Y."/>
            <person name="Jia J."/>
        </authorList>
    </citation>
    <scope>NUCLEOTIDE SEQUENCE [LARGE SCALE GENOMIC DNA]</scope>
    <source>
        <strain evidence="2">cv. AL8/78</strain>
    </source>
</reference>
<reference evidence="1" key="4">
    <citation type="submission" date="2019-03" db="UniProtKB">
        <authorList>
            <consortium name="EnsemblPlants"/>
        </authorList>
    </citation>
    <scope>IDENTIFICATION</scope>
</reference>
<proteinExistence type="predicted"/>
<evidence type="ECO:0000313" key="2">
    <source>
        <dbReference type="Proteomes" id="UP000015105"/>
    </source>
</evidence>
<sequence length="86" mass="9475">MMEGKLLDPLGWSHQVHVPENRHVVGVQPNLRGLGRSTSARTLFRTCSSSGKGQRCCCSCYFKLPVLYREAGAPHQGPAIGHMWSP</sequence>
<dbReference type="EnsemblPlants" id="AET1Gv20113500.13">
    <property type="protein sequence ID" value="AET1Gv20113500.13"/>
    <property type="gene ID" value="AET1Gv20113500"/>
</dbReference>
<protein>
    <submittedName>
        <fullName evidence="1">Uncharacterized protein</fullName>
    </submittedName>
</protein>
<dbReference type="Gramene" id="AET1Gv20113500.13">
    <property type="protein sequence ID" value="AET1Gv20113500.13"/>
    <property type="gene ID" value="AET1Gv20113500"/>
</dbReference>
<reference evidence="2" key="1">
    <citation type="journal article" date="2014" name="Science">
        <title>Ancient hybridizations among the ancestral genomes of bread wheat.</title>
        <authorList>
            <consortium name="International Wheat Genome Sequencing Consortium,"/>
            <person name="Marcussen T."/>
            <person name="Sandve S.R."/>
            <person name="Heier L."/>
            <person name="Spannagl M."/>
            <person name="Pfeifer M."/>
            <person name="Jakobsen K.S."/>
            <person name="Wulff B.B."/>
            <person name="Steuernagel B."/>
            <person name="Mayer K.F."/>
            <person name="Olsen O.A."/>
        </authorList>
    </citation>
    <scope>NUCLEOTIDE SEQUENCE [LARGE SCALE GENOMIC DNA]</scope>
    <source>
        <strain evidence="2">cv. AL8/78</strain>
    </source>
</reference>
<dbReference type="AlphaFoldDB" id="A0A452XQK6"/>
<keyword evidence="2" id="KW-1185">Reference proteome</keyword>
<reference evidence="1" key="3">
    <citation type="journal article" date="2017" name="Nature">
        <title>Genome sequence of the progenitor of the wheat D genome Aegilops tauschii.</title>
        <authorList>
            <person name="Luo M.C."/>
            <person name="Gu Y.Q."/>
            <person name="Puiu D."/>
            <person name="Wang H."/>
            <person name="Twardziok S.O."/>
            <person name="Deal K.R."/>
            <person name="Huo N."/>
            <person name="Zhu T."/>
            <person name="Wang L."/>
            <person name="Wang Y."/>
            <person name="McGuire P.E."/>
            <person name="Liu S."/>
            <person name="Long H."/>
            <person name="Ramasamy R.K."/>
            <person name="Rodriguez J.C."/>
            <person name="Van S.L."/>
            <person name="Yuan L."/>
            <person name="Wang Z."/>
            <person name="Xia Z."/>
            <person name="Xiao L."/>
            <person name="Anderson O.D."/>
            <person name="Ouyang S."/>
            <person name="Liang Y."/>
            <person name="Zimin A.V."/>
            <person name="Pertea G."/>
            <person name="Qi P."/>
            <person name="Bennetzen J.L."/>
            <person name="Dai X."/>
            <person name="Dawson M.W."/>
            <person name="Muller H.G."/>
            <person name="Kugler K."/>
            <person name="Rivarola-Duarte L."/>
            <person name="Spannagl M."/>
            <person name="Mayer K.F.X."/>
            <person name="Lu F.H."/>
            <person name="Bevan M.W."/>
            <person name="Leroy P."/>
            <person name="Li P."/>
            <person name="You F.M."/>
            <person name="Sun Q."/>
            <person name="Liu Z."/>
            <person name="Lyons E."/>
            <person name="Wicker T."/>
            <person name="Salzberg S.L."/>
            <person name="Devos K.M."/>
            <person name="Dvorak J."/>
        </authorList>
    </citation>
    <scope>NUCLEOTIDE SEQUENCE [LARGE SCALE GENOMIC DNA]</scope>
    <source>
        <strain evidence="1">cv. AL8/78</strain>
    </source>
</reference>
<reference evidence="1" key="5">
    <citation type="journal article" date="2021" name="G3 (Bethesda)">
        <title>Aegilops tauschii genome assembly Aet v5.0 features greater sequence contiguity and improved annotation.</title>
        <authorList>
            <person name="Wang L."/>
            <person name="Zhu T."/>
            <person name="Rodriguez J.C."/>
            <person name="Deal K.R."/>
            <person name="Dubcovsky J."/>
            <person name="McGuire P.E."/>
            <person name="Lux T."/>
            <person name="Spannagl M."/>
            <person name="Mayer K.F.X."/>
            <person name="Baldrich P."/>
            <person name="Meyers B.C."/>
            <person name="Huo N."/>
            <person name="Gu Y.Q."/>
            <person name="Zhou H."/>
            <person name="Devos K.M."/>
            <person name="Bennetzen J.L."/>
            <person name="Unver T."/>
            <person name="Budak H."/>
            <person name="Gulick P.J."/>
            <person name="Galiba G."/>
            <person name="Kalapos B."/>
            <person name="Nelson D.R."/>
            <person name="Li P."/>
            <person name="You F.M."/>
            <person name="Luo M.C."/>
            <person name="Dvorak J."/>
        </authorList>
    </citation>
    <scope>NUCLEOTIDE SEQUENCE [LARGE SCALE GENOMIC DNA]</scope>
    <source>
        <strain evidence="1">cv. AL8/78</strain>
    </source>
</reference>
<organism evidence="1 2">
    <name type="scientific">Aegilops tauschii subsp. strangulata</name>
    <name type="common">Goatgrass</name>
    <dbReference type="NCBI Taxonomy" id="200361"/>
    <lineage>
        <taxon>Eukaryota</taxon>
        <taxon>Viridiplantae</taxon>
        <taxon>Streptophyta</taxon>
        <taxon>Embryophyta</taxon>
        <taxon>Tracheophyta</taxon>
        <taxon>Spermatophyta</taxon>
        <taxon>Magnoliopsida</taxon>
        <taxon>Liliopsida</taxon>
        <taxon>Poales</taxon>
        <taxon>Poaceae</taxon>
        <taxon>BOP clade</taxon>
        <taxon>Pooideae</taxon>
        <taxon>Triticodae</taxon>
        <taxon>Triticeae</taxon>
        <taxon>Triticinae</taxon>
        <taxon>Aegilops</taxon>
    </lineage>
</organism>
<accession>A0A452XQK6</accession>
<dbReference type="Proteomes" id="UP000015105">
    <property type="component" value="Chromosome 1D"/>
</dbReference>